<organism evidence="1">
    <name type="scientific">marine sediment metagenome</name>
    <dbReference type="NCBI Taxonomy" id="412755"/>
    <lineage>
        <taxon>unclassified sequences</taxon>
        <taxon>metagenomes</taxon>
        <taxon>ecological metagenomes</taxon>
    </lineage>
</organism>
<protein>
    <submittedName>
        <fullName evidence="1">Uncharacterized protein</fullName>
    </submittedName>
</protein>
<dbReference type="AlphaFoldDB" id="A0A0F8X6V7"/>
<accession>A0A0F8X6V7</accession>
<proteinExistence type="predicted"/>
<name>A0A0F8X6V7_9ZZZZ</name>
<dbReference type="EMBL" id="LAZR01060982">
    <property type="protein sequence ID" value="KKK64533.1"/>
    <property type="molecule type" value="Genomic_DNA"/>
</dbReference>
<feature type="non-terminal residue" evidence="1">
    <location>
        <position position="59"/>
    </location>
</feature>
<sequence length="59" mass="7016">MANSDPGNTRKNKQCRWLHDWGKWEFVESTQTLSAEGVVTRQYRTCYRCGYLQTRLDMV</sequence>
<reference evidence="1" key="1">
    <citation type="journal article" date="2015" name="Nature">
        <title>Complex archaea that bridge the gap between prokaryotes and eukaryotes.</title>
        <authorList>
            <person name="Spang A."/>
            <person name="Saw J.H."/>
            <person name="Jorgensen S.L."/>
            <person name="Zaremba-Niedzwiedzka K."/>
            <person name="Martijn J."/>
            <person name="Lind A.E."/>
            <person name="van Eijk R."/>
            <person name="Schleper C."/>
            <person name="Guy L."/>
            <person name="Ettema T.J."/>
        </authorList>
    </citation>
    <scope>NUCLEOTIDE SEQUENCE</scope>
</reference>
<gene>
    <name evidence="1" type="ORF">LCGC14_2983200</name>
</gene>
<comment type="caution">
    <text evidence="1">The sequence shown here is derived from an EMBL/GenBank/DDBJ whole genome shotgun (WGS) entry which is preliminary data.</text>
</comment>
<evidence type="ECO:0000313" key="1">
    <source>
        <dbReference type="EMBL" id="KKK64533.1"/>
    </source>
</evidence>